<feature type="transmembrane region" description="Helical" evidence="6">
    <location>
        <begin position="138"/>
        <end position="156"/>
    </location>
</feature>
<evidence type="ECO:0000256" key="4">
    <source>
        <dbReference type="ARBA" id="ARBA00023136"/>
    </source>
</evidence>
<feature type="region of interest" description="Disordered" evidence="5">
    <location>
        <begin position="1"/>
        <end position="57"/>
    </location>
</feature>
<feature type="transmembrane region" description="Helical" evidence="6">
    <location>
        <begin position="482"/>
        <end position="500"/>
    </location>
</feature>
<dbReference type="RefSeq" id="WP_196397812.1">
    <property type="nucleotide sequence ID" value="NZ_JADNYM010000022.1"/>
</dbReference>
<evidence type="ECO:0000256" key="1">
    <source>
        <dbReference type="ARBA" id="ARBA00004651"/>
    </source>
</evidence>
<organism evidence="8 9">
    <name type="scientific">Arthrobacter terrae</name>
    <dbReference type="NCBI Taxonomy" id="2935737"/>
    <lineage>
        <taxon>Bacteria</taxon>
        <taxon>Bacillati</taxon>
        <taxon>Actinomycetota</taxon>
        <taxon>Actinomycetes</taxon>
        <taxon>Micrococcales</taxon>
        <taxon>Micrococcaceae</taxon>
        <taxon>Arthrobacter</taxon>
    </lineage>
</organism>
<dbReference type="Pfam" id="PF07690">
    <property type="entry name" value="MFS_1"/>
    <property type="match status" value="1"/>
</dbReference>
<comment type="subcellular location">
    <subcellularLocation>
        <location evidence="1">Cell membrane</location>
        <topology evidence="1">Multi-pass membrane protein</topology>
    </subcellularLocation>
</comment>
<sequence length="528" mass="54561">MGTAQPGTAQPGPAELTPAEPGPAELTPAEPGPAELTPAEPGPAELTPAEPGPAEKKSAAPVSIWGATYRKATVGLFSLAFLVAYSVSAITTAMPRAAQELDGLPLYGLAFAVTMATSVVAMAFAAPWIDRSGPGGPLMAGIAVDCLGLLVAAAAPTMEVLVAGRAIQGLGAGLEGVALYVVIARVFPAALRAKMFAALAAAWVLPSIVGPAVSGAVTDQFGWRWVFVSVPVLAVFAVVLVRSGTRGMNLAVQVRASRTRTNTDPSSAAAPRSRFYRLQMHRMRLAPVWRRPGWAVAAALAVLVLGNAAQRTQPWWAAELGAAVVVLIVAVPKLLPRGTWRSRRGMPSLILMRALIGTAFTLGDVYLPLLMIQQRGLPAWLAGLSLTVGGITWFTGSWFAGRGVVPPHRRLLLGALGILLGVFVCALVVLPATPVWVAWLGWAFAGMGMGMAYPTQSVLVLEQSPPAEQGSNASALQLNETLTTAAVLGVVGAVFAALLINPEAGFAVAFGVAALLTLVAGLVARRTG</sequence>
<evidence type="ECO:0000313" key="9">
    <source>
        <dbReference type="Proteomes" id="UP000655366"/>
    </source>
</evidence>
<dbReference type="PROSITE" id="PS50850">
    <property type="entry name" value="MFS"/>
    <property type="match status" value="1"/>
</dbReference>
<name>A0A931G6B9_9MICC</name>
<feature type="transmembrane region" description="Helical" evidence="6">
    <location>
        <begin position="195"/>
        <end position="217"/>
    </location>
</feature>
<feature type="transmembrane region" description="Helical" evidence="6">
    <location>
        <begin position="436"/>
        <end position="461"/>
    </location>
</feature>
<feature type="transmembrane region" description="Helical" evidence="6">
    <location>
        <begin position="411"/>
        <end position="430"/>
    </location>
</feature>
<dbReference type="InterPro" id="IPR011701">
    <property type="entry name" value="MFS"/>
</dbReference>
<dbReference type="Gene3D" id="1.20.1250.20">
    <property type="entry name" value="MFS general substrate transporter like domains"/>
    <property type="match status" value="1"/>
</dbReference>
<dbReference type="InterPro" id="IPR036259">
    <property type="entry name" value="MFS_trans_sf"/>
</dbReference>
<dbReference type="GO" id="GO:0022857">
    <property type="term" value="F:transmembrane transporter activity"/>
    <property type="evidence" value="ECO:0007669"/>
    <property type="project" value="InterPro"/>
</dbReference>
<feature type="transmembrane region" description="Helical" evidence="6">
    <location>
        <begin position="506"/>
        <end position="524"/>
    </location>
</feature>
<feature type="transmembrane region" description="Helical" evidence="6">
    <location>
        <begin position="223"/>
        <end position="241"/>
    </location>
</feature>
<gene>
    <name evidence="8" type="ORF">IV500_15995</name>
</gene>
<feature type="transmembrane region" description="Helical" evidence="6">
    <location>
        <begin position="347"/>
        <end position="367"/>
    </location>
</feature>
<dbReference type="Proteomes" id="UP000655366">
    <property type="component" value="Unassembled WGS sequence"/>
</dbReference>
<feature type="domain" description="Major facilitator superfamily (MFS) profile" evidence="7">
    <location>
        <begin position="72"/>
        <end position="528"/>
    </location>
</feature>
<evidence type="ECO:0000259" key="7">
    <source>
        <dbReference type="PROSITE" id="PS50850"/>
    </source>
</evidence>
<feature type="transmembrane region" description="Helical" evidence="6">
    <location>
        <begin position="162"/>
        <end position="183"/>
    </location>
</feature>
<proteinExistence type="predicted"/>
<feature type="transmembrane region" description="Helical" evidence="6">
    <location>
        <begin position="379"/>
        <end position="399"/>
    </location>
</feature>
<accession>A0A931G6B9</accession>
<evidence type="ECO:0000256" key="3">
    <source>
        <dbReference type="ARBA" id="ARBA00022989"/>
    </source>
</evidence>
<feature type="transmembrane region" description="Helical" evidence="6">
    <location>
        <begin position="106"/>
        <end position="126"/>
    </location>
</feature>
<keyword evidence="3 6" id="KW-1133">Transmembrane helix</keyword>
<dbReference type="InterPro" id="IPR020846">
    <property type="entry name" value="MFS_dom"/>
</dbReference>
<dbReference type="EMBL" id="JADNYM010000022">
    <property type="protein sequence ID" value="MBG0740878.1"/>
    <property type="molecule type" value="Genomic_DNA"/>
</dbReference>
<reference evidence="8 9" key="1">
    <citation type="submission" date="2020-11" db="EMBL/GenBank/DDBJ databases">
        <title>Arthrobacter antarcticus sp. nov., isolated from Antarctic Soil.</title>
        <authorList>
            <person name="Li J."/>
        </authorList>
    </citation>
    <scope>NUCLEOTIDE SEQUENCE [LARGE SCALE GENOMIC DNA]</scope>
    <source>
        <strain evidence="8 9">Z1-20</strain>
    </source>
</reference>
<comment type="caution">
    <text evidence="8">The sequence shown here is derived from an EMBL/GenBank/DDBJ whole genome shotgun (WGS) entry which is preliminary data.</text>
</comment>
<dbReference type="AlphaFoldDB" id="A0A931G6B9"/>
<keyword evidence="4 6" id="KW-0472">Membrane</keyword>
<protein>
    <submittedName>
        <fullName evidence="8">MFS transporter</fullName>
    </submittedName>
</protein>
<evidence type="ECO:0000313" key="8">
    <source>
        <dbReference type="EMBL" id="MBG0740878.1"/>
    </source>
</evidence>
<evidence type="ECO:0000256" key="6">
    <source>
        <dbReference type="SAM" id="Phobius"/>
    </source>
</evidence>
<dbReference type="PANTHER" id="PTHR23501:SF154">
    <property type="entry name" value="MULTIDRUG-EFFLUX TRANSPORTER RV1634-RELATED"/>
    <property type="match status" value="1"/>
</dbReference>
<feature type="transmembrane region" description="Helical" evidence="6">
    <location>
        <begin position="315"/>
        <end position="335"/>
    </location>
</feature>
<evidence type="ECO:0000256" key="2">
    <source>
        <dbReference type="ARBA" id="ARBA00022692"/>
    </source>
</evidence>
<feature type="transmembrane region" description="Helical" evidence="6">
    <location>
        <begin position="292"/>
        <end position="309"/>
    </location>
</feature>
<dbReference type="SUPFAM" id="SSF103473">
    <property type="entry name" value="MFS general substrate transporter"/>
    <property type="match status" value="1"/>
</dbReference>
<dbReference type="GO" id="GO:0005886">
    <property type="term" value="C:plasma membrane"/>
    <property type="evidence" value="ECO:0007669"/>
    <property type="project" value="UniProtKB-SubCell"/>
</dbReference>
<feature type="transmembrane region" description="Helical" evidence="6">
    <location>
        <begin position="74"/>
        <end position="94"/>
    </location>
</feature>
<dbReference type="PANTHER" id="PTHR23501">
    <property type="entry name" value="MAJOR FACILITATOR SUPERFAMILY"/>
    <property type="match status" value="1"/>
</dbReference>
<keyword evidence="2 6" id="KW-0812">Transmembrane</keyword>
<keyword evidence="9" id="KW-1185">Reference proteome</keyword>
<evidence type="ECO:0000256" key="5">
    <source>
        <dbReference type="SAM" id="MobiDB-lite"/>
    </source>
</evidence>